<sequence length="138" mass="15271">MVVDAIRTILRTILLSVVACLFLPVYPCFIVSFAAEKAADERRAEGLMEPIVGLASTNPEERRKLSITPSMLEEGHSSNGRANGVNNVLTNNSTSFDAARSKDRPNRVGRLLSKLPFAKPPRVPLLHLLQQFTLYTHD</sequence>
<keyword evidence="4" id="KW-1185">Reference proteome</keyword>
<dbReference type="EMBL" id="EQ999977">
    <property type="protein sequence ID" value="EEQ90499.1"/>
    <property type="molecule type" value="Genomic_DNA"/>
</dbReference>
<dbReference type="RefSeq" id="XP_045277225.1">
    <property type="nucleotide sequence ID" value="XM_045421310.1"/>
</dbReference>
<evidence type="ECO:0000256" key="2">
    <source>
        <dbReference type="SAM" id="Phobius"/>
    </source>
</evidence>
<organism evidence="3 4">
    <name type="scientific">Ajellomyces dermatitidis (strain ER-3 / ATCC MYA-2586)</name>
    <name type="common">Blastomyces dermatitidis</name>
    <dbReference type="NCBI Taxonomy" id="559297"/>
    <lineage>
        <taxon>Eukaryota</taxon>
        <taxon>Fungi</taxon>
        <taxon>Dikarya</taxon>
        <taxon>Ascomycota</taxon>
        <taxon>Pezizomycotina</taxon>
        <taxon>Eurotiomycetes</taxon>
        <taxon>Eurotiomycetidae</taxon>
        <taxon>Onygenales</taxon>
        <taxon>Ajellomycetaceae</taxon>
        <taxon>Blastomyces</taxon>
    </lineage>
</organism>
<dbReference type="Proteomes" id="UP000002039">
    <property type="component" value="Unassembled WGS sequence"/>
</dbReference>
<feature type="region of interest" description="Disordered" evidence="1">
    <location>
        <begin position="71"/>
        <end position="103"/>
    </location>
</feature>
<gene>
    <name evidence="3" type="ORF">BDCG_05619</name>
</gene>
<keyword evidence="2" id="KW-0472">Membrane</keyword>
<keyword evidence="2" id="KW-1133">Transmembrane helix</keyword>
<feature type="transmembrane region" description="Helical" evidence="2">
    <location>
        <begin position="12"/>
        <end position="35"/>
    </location>
</feature>
<keyword evidence="2" id="KW-0812">Transmembrane</keyword>
<protein>
    <submittedName>
        <fullName evidence="3">Uncharacterized protein</fullName>
    </submittedName>
</protein>
<evidence type="ECO:0000256" key="1">
    <source>
        <dbReference type="SAM" id="MobiDB-lite"/>
    </source>
</evidence>
<accession>A0ABM9YI91</accession>
<evidence type="ECO:0000313" key="3">
    <source>
        <dbReference type="EMBL" id="EEQ90499.1"/>
    </source>
</evidence>
<name>A0ABM9YI91_AJEDR</name>
<feature type="compositionally biased region" description="Polar residues" evidence="1">
    <location>
        <begin position="77"/>
        <end position="96"/>
    </location>
</feature>
<proteinExistence type="predicted"/>
<evidence type="ECO:0000313" key="4">
    <source>
        <dbReference type="Proteomes" id="UP000002039"/>
    </source>
</evidence>
<dbReference type="GeneID" id="69027611"/>
<reference evidence="4" key="1">
    <citation type="journal article" date="2015" name="PLoS Genet.">
        <title>The dynamic genome and transcriptome of the human fungal pathogen Blastomyces and close relative Emmonsia.</title>
        <authorList>
            <person name="Munoz J.F."/>
            <person name="Gauthier G.M."/>
            <person name="Desjardins C.A."/>
            <person name="Gallo J.E."/>
            <person name="Holder J."/>
            <person name="Sullivan T.D."/>
            <person name="Marty A.J."/>
            <person name="Carmen J.C."/>
            <person name="Chen Z."/>
            <person name="Ding L."/>
            <person name="Gujja S."/>
            <person name="Magrini V."/>
            <person name="Misas E."/>
            <person name="Mitreva M."/>
            <person name="Priest M."/>
            <person name="Saif S."/>
            <person name="Whiston E.A."/>
            <person name="Young S."/>
            <person name="Zeng Q."/>
            <person name="Goldman W.E."/>
            <person name="Mardis E.R."/>
            <person name="Taylor J.W."/>
            <person name="McEwen J.G."/>
            <person name="Clay O.K."/>
            <person name="Klein B.S."/>
            <person name="Cuomo C.A."/>
        </authorList>
    </citation>
    <scope>NUCLEOTIDE SEQUENCE [LARGE SCALE GENOMIC DNA]</scope>
    <source>
        <strain evidence="4">ER-3 / ATCC MYA-2586</strain>
    </source>
</reference>